<gene>
    <name evidence="2" type="ORF">D5S18_05670</name>
</gene>
<evidence type="ECO:0000313" key="3">
    <source>
        <dbReference type="Proteomes" id="UP000266677"/>
    </source>
</evidence>
<name>A0A3A4KXF0_9NOCA</name>
<dbReference type="RefSeq" id="WP_120038721.1">
    <property type="nucleotide sequence ID" value="NZ_QZFU01000013.1"/>
</dbReference>
<keyword evidence="1" id="KW-0732">Signal</keyword>
<proteinExistence type="predicted"/>
<dbReference type="OrthoDB" id="4330206at2"/>
<feature type="signal peptide" evidence="1">
    <location>
        <begin position="1"/>
        <end position="23"/>
    </location>
</feature>
<reference evidence="2 3" key="1">
    <citation type="submission" date="2018-09" db="EMBL/GenBank/DDBJ databases">
        <title>YIM PH21274 draft genome.</title>
        <authorList>
            <person name="Miao C."/>
        </authorList>
    </citation>
    <scope>NUCLEOTIDE SEQUENCE [LARGE SCALE GENOMIC DNA]</scope>
    <source>
        <strain evidence="2 3">YIM PH 21724</strain>
    </source>
</reference>
<evidence type="ECO:0000313" key="2">
    <source>
        <dbReference type="EMBL" id="RJO78389.1"/>
    </source>
</evidence>
<comment type="caution">
    <text evidence="2">The sequence shown here is derived from an EMBL/GenBank/DDBJ whole genome shotgun (WGS) entry which is preliminary data.</text>
</comment>
<dbReference type="EMBL" id="QZFU01000013">
    <property type="protein sequence ID" value="RJO78389.1"/>
    <property type="molecule type" value="Genomic_DNA"/>
</dbReference>
<organism evidence="2 3">
    <name type="scientific">Nocardia panacis</name>
    <dbReference type="NCBI Taxonomy" id="2340916"/>
    <lineage>
        <taxon>Bacteria</taxon>
        <taxon>Bacillati</taxon>
        <taxon>Actinomycetota</taxon>
        <taxon>Actinomycetes</taxon>
        <taxon>Mycobacteriales</taxon>
        <taxon>Nocardiaceae</taxon>
        <taxon>Nocardia</taxon>
    </lineage>
</organism>
<feature type="chain" id="PRO_5017415226" evidence="1">
    <location>
        <begin position="24"/>
        <end position="86"/>
    </location>
</feature>
<evidence type="ECO:0000256" key="1">
    <source>
        <dbReference type="SAM" id="SignalP"/>
    </source>
</evidence>
<dbReference type="AlphaFoldDB" id="A0A3A4KXF0"/>
<accession>A0A3A4KXF0</accession>
<dbReference type="Proteomes" id="UP000266677">
    <property type="component" value="Unassembled WGS sequence"/>
</dbReference>
<sequence>MRVAIVALSVLALTGFGSTMAQAATCSALVAETRNDLSNAGAPTSHTRWQDVRDDAQRFVDSHQWNGSATRKLQSDIQNLDSTCAA</sequence>
<protein>
    <submittedName>
        <fullName evidence="2">Uncharacterized protein</fullName>
    </submittedName>
</protein>
<keyword evidence="3" id="KW-1185">Reference proteome</keyword>